<dbReference type="Proteomes" id="UP000439903">
    <property type="component" value="Unassembled WGS sequence"/>
</dbReference>
<comment type="caution">
    <text evidence="1">The sequence shown here is derived from an EMBL/GenBank/DDBJ whole genome shotgun (WGS) entry which is preliminary data.</text>
</comment>
<reference evidence="1 2" key="1">
    <citation type="journal article" date="2019" name="Environ. Microbiol.">
        <title>At the nexus of three kingdoms: the genome of the mycorrhizal fungus Gigaspora margarita provides insights into plant, endobacterial and fungal interactions.</title>
        <authorList>
            <person name="Venice F."/>
            <person name="Ghignone S."/>
            <person name="Salvioli di Fossalunga A."/>
            <person name="Amselem J."/>
            <person name="Novero M."/>
            <person name="Xianan X."/>
            <person name="Sedzielewska Toro K."/>
            <person name="Morin E."/>
            <person name="Lipzen A."/>
            <person name="Grigoriev I.V."/>
            <person name="Henrissat B."/>
            <person name="Martin F.M."/>
            <person name="Bonfante P."/>
        </authorList>
    </citation>
    <scope>NUCLEOTIDE SEQUENCE [LARGE SCALE GENOMIC DNA]</scope>
    <source>
        <strain evidence="1 2">BEG34</strain>
    </source>
</reference>
<name>A0A8H4B383_GIGMA</name>
<dbReference type="AlphaFoldDB" id="A0A8H4B383"/>
<accession>A0A8H4B383</accession>
<dbReference type="EMBL" id="WTPW01000038">
    <property type="protein sequence ID" value="KAF0555785.1"/>
    <property type="molecule type" value="Genomic_DNA"/>
</dbReference>
<sequence>MRQSTKPKIKETLTKQKHKNTFYQRQYRTRKNVNKFHKSYPAYENEHWWDVLYALGETALHPLTFK</sequence>
<evidence type="ECO:0000313" key="2">
    <source>
        <dbReference type="Proteomes" id="UP000439903"/>
    </source>
</evidence>
<proteinExistence type="predicted"/>
<keyword evidence="2" id="KW-1185">Reference proteome</keyword>
<protein>
    <submittedName>
        <fullName evidence="1">Uncharacterized protein</fullName>
    </submittedName>
</protein>
<organism evidence="1 2">
    <name type="scientific">Gigaspora margarita</name>
    <dbReference type="NCBI Taxonomy" id="4874"/>
    <lineage>
        <taxon>Eukaryota</taxon>
        <taxon>Fungi</taxon>
        <taxon>Fungi incertae sedis</taxon>
        <taxon>Mucoromycota</taxon>
        <taxon>Glomeromycotina</taxon>
        <taxon>Glomeromycetes</taxon>
        <taxon>Diversisporales</taxon>
        <taxon>Gigasporaceae</taxon>
        <taxon>Gigaspora</taxon>
    </lineage>
</organism>
<gene>
    <name evidence="1" type="ORF">F8M41_016776</name>
</gene>
<evidence type="ECO:0000313" key="1">
    <source>
        <dbReference type="EMBL" id="KAF0555785.1"/>
    </source>
</evidence>